<dbReference type="Gramene" id="TVU46975">
    <property type="protein sequence ID" value="TVU46975"/>
    <property type="gene ID" value="EJB05_06549"/>
</dbReference>
<accession>A0A5J9WG99</accession>
<organism evidence="1 2">
    <name type="scientific">Eragrostis curvula</name>
    <name type="common">weeping love grass</name>
    <dbReference type="NCBI Taxonomy" id="38414"/>
    <lineage>
        <taxon>Eukaryota</taxon>
        <taxon>Viridiplantae</taxon>
        <taxon>Streptophyta</taxon>
        <taxon>Embryophyta</taxon>
        <taxon>Tracheophyta</taxon>
        <taxon>Spermatophyta</taxon>
        <taxon>Magnoliopsida</taxon>
        <taxon>Liliopsida</taxon>
        <taxon>Poales</taxon>
        <taxon>Poaceae</taxon>
        <taxon>PACMAD clade</taxon>
        <taxon>Chloridoideae</taxon>
        <taxon>Eragrostideae</taxon>
        <taxon>Eragrostidinae</taxon>
        <taxon>Eragrostis</taxon>
    </lineage>
</organism>
<reference evidence="1 2" key="1">
    <citation type="journal article" date="2019" name="Sci. Rep.">
        <title>A high-quality genome of Eragrostis curvula grass provides insights into Poaceae evolution and supports new strategies to enhance forage quality.</title>
        <authorList>
            <person name="Carballo J."/>
            <person name="Santos B.A.C.M."/>
            <person name="Zappacosta D."/>
            <person name="Garbus I."/>
            <person name="Selva J.P."/>
            <person name="Gallo C.A."/>
            <person name="Diaz A."/>
            <person name="Albertini E."/>
            <person name="Caccamo M."/>
            <person name="Echenique V."/>
        </authorList>
    </citation>
    <scope>NUCLEOTIDE SEQUENCE [LARGE SCALE GENOMIC DNA]</scope>
    <source>
        <strain evidence="2">cv. Victoria</strain>
        <tissue evidence="1">Leaf</tissue>
    </source>
</reference>
<dbReference type="EMBL" id="RWGY01000004">
    <property type="protein sequence ID" value="TVU46975.1"/>
    <property type="molecule type" value="Genomic_DNA"/>
</dbReference>
<name>A0A5J9WG99_9POAL</name>
<evidence type="ECO:0000313" key="2">
    <source>
        <dbReference type="Proteomes" id="UP000324897"/>
    </source>
</evidence>
<gene>
    <name evidence="1" type="ORF">EJB05_06549</name>
</gene>
<protein>
    <recommendedName>
        <fullName evidence="3">B box-type domain-containing protein</fullName>
    </recommendedName>
</protein>
<sequence>MANRKGSGSSPPLFSTTAAPPWIRQLLAEDFAATCKAERFCVPCAAAFCDHCCAGHHRGQGHEVVVRAAAAASGATRDSFCLDCAAGFSAALCAHHAGHETVRVVDCEGRHCVRCTSSEPWFPYFDGIETYVDEQGHKLTPIEPRCGARCAHCGRAVCFL</sequence>
<evidence type="ECO:0008006" key="3">
    <source>
        <dbReference type="Google" id="ProtNLM"/>
    </source>
</evidence>
<dbReference type="Proteomes" id="UP000324897">
    <property type="component" value="Chromosome 5"/>
</dbReference>
<dbReference type="AlphaFoldDB" id="A0A5J9WG99"/>
<feature type="non-terminal residue" evidence="1">
    <location>
        <position position="1"/>
    </location>
</feature>
<evidence type="ECO:0000313" key="1">
    <source>
        <dbReference type="EMBL" id="TVU46975.1"/>
    </source>
</evidence>
<proteinExistence type="predicted"/>
<comment type="caution">
    <text evidence="1">The sequence shown here is derived from an EMBL/GenBank/DDBJ whole genome shotgun (WGS) entry which is preliminary data.</text>
</comment>
<dbReference type="OrthoDB" id="597419at2759"/>
<keyword evidence="2" id="KW-1185">Reference proteome</keyword>